<evidence type="ECO:0000256" key="1">
    <source>
        <dbReference type="ARBA" id="ARBA00022801"/>
    </source>
</evidence>
<dbReference type="InterPro" id="IPR000639">
    <property type="entry name" value="Epox_hydrolase-like"/>
</dbReference>
<proteinExistence type="inferred from homology"/>
<dbReference type="GO" id="GO:0016787">
    <property type="term" value="F:hydrolase activity"/>
    <property type="evidence" value="ECO:0007669"/>
    <property type="project" value="UniProtKB-KW"/>
</dbReference>
<protein>
    <recommendedName>
        <fullName evidence="3">AB hydrolase-1 domain-containing protein</fullName>
    </recommendedName>
</protein>
<dbReference type="InterPro" id="IPR000073">
    <property type="entry name" value="AB_hydrolase_1"/>
</dbReference>
<gene>
    <name evidence="4" type="ORF">C2S53_013201</name>
</gene>
<evidence type="ECO:0000313" key="4">
    <source>
        <dbReference type="EMBL" id="KAH6829053.1"/>
    </source>
</evidence>
<dbReference type="Proteomes" id="UP001190926">
    <property type="component" value="Unassembled WGS sequence"/>
</dbReference>
<comment type="caution">
    <text evidence="4">The sequence shown here is derived from an EMBL/GenBank/DDBJ whole genome shotgun (WGS) entry which is preliminary data.</text>
</comment>
<comment type="similarity">
    <text evidence="2">Belongs to the AB hydrolase superfamily. Epoxide hydrolase family.</text>
</comment>
<feature type="domain" description="AB hydrolase-1" evidence="3">
    <location>
        <begin position="28"/>
        <end position="296"/>
    </location>
</feature>
<evidence type="ECO:0000256" key="2">
    <source>
        <dbReference type="ARBA" id="ARBA00038334"/>
    </source>
</evidence>
<dbReference type="PRINTS" id="PR00111">
    <property type="entry name" value="ABHYDROLASE"/>
</dbReference>
<sequence length="314" mass="35441">MEEIKHKYTQVNGLKLHTAEIGSGGSSPAVVFLHGFPEIWYSWRHQMIAVAKAGFRAIAPDYRGYGLSDPPARPDEATFSDLIADLLALIDSLNLSKVFLIGKDFGSRIVYLFSLLHPERVCGVITLGVPFSPPSPPSVVKHHSEGSYISRWQERGRAEADFSRFDSRTVVRNIYILFSRSEVPTALDRSQEIMDIVDPSTPLPPWFTDQDLDVYASLYQKSGFQTALQLPYRSLDEEFEIANLKVEVPALVITGGKDYSLKFPGIEEYIRSGRAKIYVPNYETAFLPEASHFMQEQFPDQVNQIMLNFLCNHC</sequence>
<organism evidence="4 5">
    <name type="scientific">Perilla frutescens var. hirtella</name>
    <name type="common">Perilla citriodora</name>
    <name type="synonym">Perilla setoyensis</name>
    <dbReference type="NCBI Taxonomy" id="608512"/>
    <lineage>
        <taxon>Eukaryota</taxon>
        <taxon>Viridiplantae</taxon>
        <taxon>Streptophyta</taxon>
        <taxon>Embryophyta</taxon>
        <taxon>Tracheophyta</taxon>
        <taxon>Spermatophyta</taxon>
        <taxon>Magnoliopsida</taxon>
        <taxon>eudicotyledons</taxon>
        <taxon>Gunneridae</taxon>
        <taxon>Pentapetalae</taxon>
        <taxon>asterids</taxon>
        <taxon>lamiids</taxon>
        <taxon>Lamiales</taxon>
        <taxon>Lamiaceae</taxon>
        <taxon>Nepetoideae</taxon>
        <taxon>Elsholtzieae</taxon>
        <taxon>Perilla</taxon>
    </lineage>
</organism>
<evidence type="ECO:0000259" key="3">
    <source>
        <dbReference type="Pfam" id="PF00561"/>
    </source>
</evidence>
<accession>A0AAD4J9H5</accession>
<dbReference type="AlphaFoldDB" id="A0AAD4J9H5"/>
<reference evidence="4 5" key="1">
    <citation type="journal article" date="2021" name="Nat. Commun.">
        <title>Incipient diploidization of the medicinal plant Perilla within 10,000 years.</title>
        <authorList>
            <person name="Zhang Y."/>
            <person name="Shen Q."/>
            <person name="Leng L."/>
            <person name="Zhang D."/>
            <person name="Chen S."/>
            <person name="Shi Y."/>
            <person name="Ning Z."/>
            <person name="Chen S."/>
        </authorList>
    </citation>
    <scope>NUCLEOTIDE SEQUENCE [LARGE SCALE GENOMIC DNA]</scope>
    <source>
        <strain evidence="5">cv. PC099</strain>
    </source>
</reference>
<evidence type="ECO:0000313" key="5">
    <source>
        <dbReference type="Proteomes" id="UP001190926"/>
    </source>
</evidence>
<name>A0AAD4J9H5_PERFH</name>
<keyword evidence="1" id="KW-0378">Hydrolase</keyword>
<dbReference type="EMBL" id="SDAM02000113">
    <property type="protein sequence ID" value="KAH6829053.1"/>
    <property type="molecule type" value="Genomic_DNA"/>
</dbReference>
<dbReference type="Pfam" id="PF00561">
    <property type="entry name" value="Abhydrolase_1"/>
    <property type="match status" value="1"/>
</dbReference>
<dbReference type="InterPro" id="IPR029058">
    <property type="entry name" value="AB_hydrolase_fold"/>
</dbReference>
<dbReference type="Gene3D" id="3.40.50.1820">
    <property type="entry name" value="alpha/beta hydrolase"/>
    <property type="match status" value="1"/>
</dbReference>
<dbReference type="PANTHER" id="PTHR43329">
    <property type="entry name" value="EPOXIDE HYDROLASE"/>
    <property type="match status" value="1"/>
</dbReference>
<dbReference type="SUPFAM" id="SSF53474">
    <property type="entry name" value="alpha/beta-Hydrolases"/>
    <property type="match status" value="1"/>
</dbReference>
<keyword evidence="5" id="KW-1185">Reference proteome</keyword>
<dbReference type="PRINTS" id="PR00412">
    <property type="entry name" value="EPOXHYDRLASE"/>
</dbReference>